<name>A0A4P6P4S0_9GAMM</name>
<comment type="similarity">
    <text evidence="1">Belongs to the type-I restriction system S methylase family.</text>
</comment>
<dbReference type="InterPro" id="IPR044946">
    <property type="entry name" value="Restrct_endonuc_typeI_TRD_sf"/>
</dbReference>
<dbReference type="Proteomes" id="UP000290244">
    <property type="component" value="Chromosome"/>
</dbReference>
<feature type="domain" description="Type I restriction modification DNA specificity" evidence="5">
    <location>
        <begin position="20"/>
        <end position="183"/>
    </location>
</feature>
<accession>A0A4P6P4S0</accession>
<sequence length="397" mass="45894">MDNLKPKLRFKQFSKPYIQKKLGDVTAFKNGKGHEQFVVPTGKYEIVNSKFISSGGEVKKYSEEQICPVFSGDILMVMSDVPKGKALAKTYLVKANDKYTLNQRICSLTPYNDYPVYLNYLINRNTYFLRFDSGVSQTNLRKEEVLNCPLVISNEIEEQKKIAAFLFTIDNRISLLKEKHNLLSQYKEGVMQKLFKQEIRFKDENGDSFTSWQEFKVSDVLNLVLNPLKMKDESDYELITVRRRNGGVDSRGIYKGKEVLVKTQFELKKNQFVISKRQIVHGACGIVPDELEGAIVSNEYNVFEPVSSLLDIKFFNLFSQTKYMKRSYFINSDGVHIEKLLFKTQSWLKTKVSIPSVEEQQKIVGFIESIDKKLQAINEQIEHTETLKKGLLQQMFV</sequence>
<evidence type="ECO:0000259" key="5">
    <source>
        <dbReference type="Pfam" id="PF01420"/>
    </source>
</evidence>
<protein>
    <submittedName>
        <fullName evidence="6">Restriction endonuclease subunit S</fullName>
    </submittedName>
</protein>
<feature type="coiled-coil region" evidence="4">
    <location>
        <begin position="367"/>
        <end position="394"/>
    </location>
</feature>
<keyword evidence="6" id="KW-0378">Hydrolase</keyword>
<dbReference type="SUPFAM" id="SSF116734">
    <property type="entry name" value="DNA methylase specificity domain"/>
    <property type="match status" value="2"/>
</dbReference>
<evidence type="ECO:0000313" key="7">
    <source>
        <dbReference type="Proteomes" id="UP000290244"/>
    </source>
</evidence>
<feature type="domain" description="Type I restriction modification DNA specificity" evidence="5">
    <location>
        <begin position="212"/>
        <end position="381"/>
    </location>
</feature>
<keyword evidence="4" id="KW-0175">Coiled coil</keyword>
<dbReference type="OrthoDB" id="9798929at2"/>
<evidence type="ECO:0000256" key="3">
    <source>
        <dbReference type="ARBA" id="ARBA00023125"/>
    </source>
</evidence>
<organism evidence="6 7">
    <name type="scientific">Litorilituus sediminis</name>
    <dbReference type="NCBI Taxonomy" id="718192"/>
    <lineage>
        <taxon>Bacteria</taxon>
        <taxon>Pseudomonadati</taxon>
        <taxon>Pseudomonadota</taxon>
        <taxon>Gammaproteobacteria</taxon>
        <taxon>Alteromonadales</taxon>
        <taxon>Colwelliaceae</taxon>
        <taxon>Litorilituus</taxon>
    </lineage>
</organism>
<gene>
    <name evidence="6" type="ORF">EMK97_04800</name>
</gene>
<dbReference type="EMBL" id="CP034759">
    <property type="protein sequence ID" value="QBG35089.1"/>
    <property type="molecule type" value="Genomic_DNA"/>
</dbReference>
<dbReference type="AlphaFoldDB" id="A0A4P6P4S0"/>
<reference evidence="6 7" key="1">
    <citation type="submission" date="2018-12" db="EMBL/GenBank/DDBJ databases">
        <title>Complete genome of Litorilituus sediminis.</title>
        <authorList>
            <person name="Liu A."/>
            <person name="Rong J."/>
        </authorList>
    </citation>
    <scope>NUCLEOTIDE SEQUENCE [LARGE SCALE GENOMIC DNA]</scope>
    <source>
        <strain evidence="6 7">JCM 17549</strain>
    </source>
</reference>
<keyword evidence="6" id="KW-0540">Nuclease</keyword>
<keyword evidence="6" id="KW-0255">Endonuclease</keyword>
<dbReference type="PANTHER" id="PTHR30408">
    <property type="entry name" value="TYPE-1 RESTRICTION ENZYME ECOKI SPECIFICITY PROTEIN"/>
    <property type="match status" value="1"/>
</dbReference>
<dbReference type="KEGG" id="lsd:EMK97_04800"/>
<evidence type="ECO:0000256" key="4">
    <source>
        <dbReference type="SAM" id="Coils"/>
    </source>
</evidence>
<dbReference type="InterPro" id="IPR000055">
    <property type="entry name" value="Restrct_endonuc_typeI_TRD"/>
</dbReference>
<keyword evidence="7" id="KW-1185">Reference proteome</keyword>
<evidence type="ECO:0000256" key="1">
    <source>
        <dbReference type="ARBA" id="ARBA00010923"/>
    </source>
</evidence>
<dbReference type="REBASE" id="303197">
    <property type="entry name" value="S.Lse17549ORF4805P"/>
</dbReference>
<evidence type="ECO:0000256" key="2">
    <source>
        <dbReference type="ARBA" id="ARBA00022747"/>
    </source>
</evidence>
<dbReference type="GO" id="GO:0009307">
    <property type="term" value="P:DNA restriction-modification system"/>
    <property type="evidence" value="ECO:0007669"/>
    <property type="project" value="UniProtKB-KW"/>
</dbReference>
<keyword evidence="2" id="KW-0680">Restriction system</keyword>
<dbReference type="Pfam" id="PF01420">
    <property type="entry name" value="Methylase_S"/>
    <property type="match status" value="2"/>
</dbReference>
<dbReference type="PANTHER" id="PTHR30408:SF12">
    <property type="entry name" value="TYPE I RESTRICTION ENZYME MJAVIII SPECIFICITY SUBUNIT"/>
    <property type="match status" value="1"/>
</dbReference>
<proteinExistence type="inferred from homology"/>
<evidence type="ECO:0000313" key="6">
    <source>
        <dbReference type="EMBL" id="QBG35089.1"/>
    </source>
</evidence>
<dbReference type="GO" id="GO:0003677">
    <property type="term" value="F:DNA binding"/>
    <property type="evidence" value="ECO:0007669"/>
    <property type="project" value="UniProtKB-KW"/>
</dbReference>
<dbReference type="Gene3D" id="3.90.220.20">
    <property type="entry name" value="DNA methylase specificity domains"/>
    <property type="match status" value="2"/>
</dbReference>
<dbReference type="GO" id="GO:0004519">
    <property type="term" value="F:endonuclease activity"/>
    <property type="evidence" value="ECO:0007669"/>
    <property type="project" value="UniProtKB-KW"/>
</dbReference>
<dbReference type="RefSeq" id="WP_130599926.1">
    <property type="nucleotide sequence ID" value="NZ_CP034759.1"/>
</dbReference>
<dbReference type="InterPro" id="IPR052021">
    <property type="entry name" value="Type-I_RS_S_subunit"/>
</dbReference>
<keyword evidence="3" id="KW-0238">DNA-binding</keyword>